<evidence type="ECO:0000256" key="3">
    <source>
        <dbReference type="ARBA" id="ARBA00022777"/>
    </source>
</evidence>
<dbReference type="RefSeq" id="WP_116078363.1">
    <property type="nucleotide sequence ID" value="NZ_CP187639.1"/>
</dbReference>
<dbReference type="PANTHER" id="PTHR43065:SF46">
    <property type="entry name" value="C4-DICARBOXYLATE TRANSPORT SENSOR PROTEIN DCTB"/>
    <property type="match status" value="1"/>
</dbReference>
<feature type="transmembrane region" description="Helical" evidence="6">
    <location>
        <begin position="193"/>
        <end position="213"/>
    </location>
</feature>
<keyword evidence="6" id="KW-0472">Membrane</keyword>
<dbReference type="Pfam" id="PF02518">
    <property type="entry name" value="HATPase_c"/>
    <property type="match status" value="1"/>
</dbReference>
<dbReference type="GO" id="GO:0005524">
    <property type="term" value="F:ATP binding"/>
    <property type="evidence" value="ECO:0007669"/>
    <property type="project" value="UniProtKB-KW"/>
</dbReference>
<sequence>MVALFIISGLFALMCYCYDPKYPPLRWMTLLLACASSAGLSRAIIESFIPILNTHHMNFDWLNTSLYYARIITGFFSIYFCPWGVLMHAIVYSERFSNKTINNLKYILFTPIIIMIFTTTYVPDIVPDFRGLFYWGVPYIVTGYIIHLYSYFTETNLYKKKTRFITFTIMHPIMLSALILNYVIRAFDNHHEYWRYVIVFMLISFGYFIWRAFKQEGVGSMNGIKIKYEKQTQIKANKAILTGVSLMNHAIKNQIFRIVTGVKLIKENTSELNHLSTEGINMVNSGSDHLMKMVEKINSKTQDITIVKSRNNLTEVVDGVINELEVEFVENRIVIIKEYSDEGVHAFFDKTPTKEVFVNMFKNAIEAIEKEGIITVRINKKGKKAVVTISDNGIGITKENLEYVKSPFFTTKKLKDGNTGWGLYYCYDVMIKSDGNLEISSQVNVGTDIKLTFSTKK</sequence>
<keyword evidence="1" id="KW-0808">Transferase</keyword>
<dbReference type="Gene3D" id="3.30.565.10">
    <property type="entry name" value="Histidine kinase-like ATPase, C-terminal domain"/>
    <property type="match status" value="1"/>
</dbReference>
<evidence type="ECO:0000313" key="8">
    <source>
        <dbReference type="EMBL" id="RDZ07699.1"/>
    </source>
</evidence>
<dbReference type="Proteomes" id="UP000256519">
    <property type="component" value="Unassembled WGS sequence"/>
</dbReference>
<evidence type="ECO:0000256" key="6">
    <source>
        <dbReference type="SAM" id="Phobius"/>
    </source>
</evidence>
<keyword evidence="6" id="KW-0812">Transmembrane</keyword>
<feature type="transmembrane region" description="Helical" evidence="6">
    <location>
        <begin position="104"/>
        <end position="126"/>
    </location>
</feature>
<dbReference type="PANTHER" id="PTHR43065">
    <property type="entry name" value="SENSOR HISTIDINE KINASE"/>
    <property type="match status" value="1"/>
</dbReference>
<proteinExistence type="predicted"/>
<dbReference type="EMBL" id="PQWM01000053">
    <property type="protein sequence ID" value="RDZ07699.1"/>
    <property type="molecule type" value="Genomic_DNA"/>
</dbReference>
<dbReference type="PROSITE" id="PS50109">
    <property type="entry name" value="HIS_KIN"/>
    <property type="match status" value="1"/>
</dbReference>
<keyword evidence="2" id="KW-0547">Nucleotide-binding</keyword>
<dbReference type="SMART" id="SM00387">
    <property type="entry name" value="HATPase_c"/>
    <property type="match status" value="1"/>
</dbReference>
<reference evidence="8 9" key="1">
    <citation type="journal article" date="2018" name="Appl. Environ. Microbiol.">
        <title>Antimicrobial susceptibility testing and tentative epidemiological cut-off values of five Bacillus species relevant for use as animal feed additives or for plant protection.</title>
        <authorList>
            <person name="Agerso Y."/>
            <person name="Stuer-Lauridsen B."/>
            <person name="Bjerre K."/>
            <person name="Jensen M.G."/>
            <person name="Johansen E."/>
            <person name="Bennedsen M."/>
            <person name="Brockmann E."/>
            <person name="Nielsen B."/>
        </authorList>
    </citation>
    <scope>NUCLEOTIDE SEQUENCE [LARGE SCALE GENOMIC DNA]</scope>
    <source>
        <strain evidence="8 9">CHCC20162</strain>
    </source>
</reference>
<name>A0A3D8WUF4_PRIMG</name>
<comment type="caution">
    <text evidence="8">The sequence shown here is derived from an EMBL/GenBank/DDBJ whole genome shotgun (WGS) entry which is preliminary data.</text>
</comment>
<gene>
    <name evidence="8" type="ORF">C3744_27475</name>
</gene>
<dbReference type="InterPro" id="IPR036890">
    <property type="entry name" value="HATPase_C_sf"/>
</dbReference>
<dbReference type="SUPFAM" id="SSF55874">
    <property type="entry name" value="ATPase domain of HSP90 chaperone/DNA topoisomerase II/histidine kinase"/>
    <property type="match status" value="1"/>
</dbReference>
<dbReference type="GO" id="GO:0000160">
    <property type="term" value="P:phosphorelay signal transduction system"/>
    <property type="evidence" value="ECO:0007669"/>
    <property type="project" value="UniProtKB-KW"/>
</dbReference>
<feature type="domain" description="Histidine kinase" evidence="7">
    <location>
        <begin position="246"/>
        <end position="457"/>
    </location>
</feature>
<feature type="transmembrane region" description="Helical" evidence="6">
    <location>
        <begin position="132"/>
        <end position="152"/>
    </location>
</feature>
<protein>
    <recommendedName>
        <fullName evidence="7">Histidine kinase domain-containing protein</fullName>
    </recommendedName>
</protein>
<evidence type="ECO:0000256" key="4">
    <source>
        <dbReference type="ARBA" id="ARBA00022840"/>
    </source>
</evidence>
<dbReference type="GO" id="GO:0016301">
    <property type="term" value="F:kinase activity"/>
    <property type="evidence" value="ECO:0007669"/>
    <property type="project" value="UniProtKB-KW"/>
</dbReference>
<dbReference type="AlphaFoldDB" id="A0A3D8WUF4"/>
<evidence type="ECO:0000256" key="2">
    <source>
        <dbReference type="ARBA" id="ARBA00022741"/>
    </source>
</evidence>
<keyword evidence="6" id="KW-1133">Transmembrane helix</keyword>
<accession>A0A3D8WUF4</accession>
<keyword evidence="3" id="KW-0418">Kinase</keyword>
<evidence type="ECO:0000256" key="1">
    <source>
        <dbReference type="ARBA" id="ARBA00022679"/>
    </source>
</evidence>
<evidence type="ECO:0000256" key="5">
    <source>
        <dbReference type="ARBA" id="ARBA00023012"/>
    </source>
</evidence>
<organism evidence="8 9">
    <name type="scientific">Priestia megaterium</name>
    <name type="common">Bacillus megaterium</name>
    <dbReference type="NCBI Taxonomy" id="1404"/>
    <lineage>
        <taxon>Bacteria</taxon>
        <taxon>Bacillati</taxon>
        <taxon>Bacillota</taxon>
        <taxon>Bacilli</taxon>
        <taxon>Bacillales</taxon>
        <taxon>Bacillaceae</taxon>
        <taxon>Priestia</taxon>
    </lineage>
</organism>
<keyword evidence="5" id="KW-0902">Two-component regulatory system</keyword>
<evidence type="ECO:0000313" key="9">
    <source>
        <dbReference type="Proteomes" id="UP000256519"/>
    </source>
</evidence>
<dbReference type="InterPro" id="IPR005467">
    <property type="entry name" value="His_kinase_dom"/>
</dbReference>
<evidence type="ECO:0000259" key="7">
    <source>
        <dbReference type="PROSITE" id="PS50109"/>
    </source>
</evidence>
<dbReference type="InterPro" id="IPR003594">
    <property type="entry name" value="HATPase_dom"/>
</dbReference>
<feature type="transmembrane region" description="Helical" evidence="6">
    <location>
        <begin position="164"/>
        <end position="187"/>
    </location>
</feature>
<keyword evidence="4" id="KW-0067">ATP-binding</keyword>
<feature type="transmembrane region" description="Helical" evidence="6">
    <location>
        <begin position="67"/>
        <end position="92"/>
    </location>
</feature>